<protein>
    <submittedName>
        <fullName evidence="8">Conjugal transfer protein TrbI</fullName>
    </submittedName>
</protein>
<dbReference type="InterPro" id="IPR005498">
    <property type="entry name" value="T4SS_VirB10/TraB/TrbI"/>
</dbReference>
<name>A0A1E1F875_9SPHN</name>
<dbReference type="Gene3D" id="2.40.128.260">
    <property type="entry name" value="Type IV secretion system, VirB10/TraB/TrbI"/>
    <property type="match status" value="1"/>
</dbReference>
<evidence type="ECO:0000256" key="6">
    <source>
        <dbReference type="SAM" id="MobiDB-lite"/>
    </source>
</evidence>
<keyword evidence="9" id="KW-1185">Reference proteome</keyword>
<comment type="similarity">
    <text evidence="2">Belongs to the TrbI/VirB10 family.</text>
</comment>
<feature type="region of interest" description="Disordered" evidence="6">
    <location>
        <begin position="61"/>
        <end position="117"/>
    </location>
</feature>
<dbReference type="KEGG" id="sclo:SCLO_3000330"/>
<evidence type="ECO:0000256" key="4">
    <source>
        <dbReference type="ARBA" id="ARBA00022989"/>
    </source>
</evidence>
<keyword evidence="3 7" id="KW-0812">Transmembrane</keyword>
<evidence type="ECO:0000313" key="8">
    <source>
        <dbReference type="EMBL" id="BAV66700.1"/>
    </source>
</evidence>
<keyword evidence="5 7" id="KW-0472">Membrane</keyword>
<sequence>MSPPPVIDNPDDSPDLLARPPARGAGVRRLNRIPLFIVIGIACAVLLLLVYTASQRSRSNMATGMADDSGNKGPVASSSPPQLADAPESGVIPPAVVGPTIDPTTGAAGAPGAPQQVVVRQRPPNPYEQDWARYNQQRLQVAQAREGAFMSALNAPTGVQLASQRTSGAPAGTGAAPAPAGLDPATLAAFGGIPGGAAPRSAAAAGGLPADNDSQFNGQDAKRDFLTRRSQESNYSPAMRTAVVSPYEMKAGTVIPAVMIGGINSDLPGQILGQVSENVYDTKTGRYLLIPQGSKLVGTYDNSVTMGQNRVLVVWKRVIFPDASSLDLDMMPGADQGGYAGFRDQVNNHYGKIFGSALMLSLFSAGIQVSQPRNSSILTNPDVGQTAAGAVGQQLGQVGTQLMQRNLRIQPTLEIRPGYRFNVEVTKDLIIQPWRR</sequence>
<gene>
    <name evidence="8" type="ORF">SCLO_3000330</name>
</gene>
<feature type="region of interest" description="Disordered" evidence="6">
    <location>
        <begin position="1"/>
        <end position="22"/>
    </location>
</feature>
<organism evidence="8 9">
    <name type="scientific">Sphingobium cloacae</name>
    <dbReference type="NCBI Taxonomy" id="120107"/>
    <lineage>
        <taxon>Bacteria</taxon>
        <taxon>Pseudomonadati</taxon>
        <taxon>Pseudomonadota</taxon>
        <taxon>Alphaproteobacteria</taxon>
        <taxon>Sphingomonadales</taxon>
        <taxon>Sphingomonadaceae</taxon>
        <taxon>Sphingobium</taxon>
    </lineage>
</organism>
<dbReference type="AlphaFoldDB" id="A0A1E1F875"/>
<keyword evidence="4 7" id="KW-1133">Transmembrane helix</keyword>
<dbReference type="CDD" id="cd16429">
    <property type="entry name" value="VirB10"/>
    <property type="match status" value="1"/>
</dbReference>
<dbReference type="EMBL" id="AP017657">
    <property type="protein sequence ID" value="BAV66700.1"/>
    <property type="molecule type" value="Genomic_DNA"/>
</dbReference>
<dbReference type="Pfam" id="PF03743">
    <property type="entry name" value="TrbI"/>
    <property type="match status" value="1"/>
</dbReference>
<reference evidence="8 9" key="1">
    <citation type="submission" date="2016-10" db="EMBL/GenBank/DDBJ databases">
        <title>Complete Genome Sequence of the Nonylphenol-Degrading Bacterium Sphingobium cloacae JCM 10874T.</title>
        <authorList>
            <person name="Ootsuka M."/>
            <person name="Nishizawa T."/>
            <person name="Ohta H."/>
        </authorList>
    </citation>
    <scope>NUCLEOTIDE SEQUENCE [LARGE SCALE GENOMIC DNA]</scope>
    <source>
        <strain evidence="8 9">JCM 10874</strain>
        <plasmid evidence="9">psclo_3 dna</plasmid>
    </source>
</reference>
<evidence type="ECO:0000256" key="5">
    <source>
        <dbReference type="ARBA" id="ARBA00023136"/>
    </source>
</evidence>
<proteinExistence type="inferred from homology"/>
<evidence type="ECO:0000256" key="1">
    <source>
        <dbReference type="ARBA" id="ARBA00004167"/>
    </source>
</evidence>
<keyword evidence="8" id="KW-0614">Plasmid</keyword>
<comment type="subcellular location">
    <subcellularLocation>
        <location evidence="1">Membrane</location>
        <topology evidence="1">Single-pass membrane protein</topology>
    </subcellularLocation>
</comment>
<evidence type="ECO:0000256" key="2">
    <source>
        <dbReference type="ARBA" id="ARBA00010265"/>
    </source>
</evidence>
<feature type="compositionally biased region" description="Low complexity" evidence="6">
    <location>
        <begin position="198"/>
        <end position="210"/>
    </location>
</feature>
<dbReference type="GO" id="GO:0016020">
    <property type="term" value="C:membrane"/>
    <property type="evidence" value="ECO:0007669"/>
    <property type="project" value="UniProtKB-SubCell"/>
</dbReference>
<dbReference type="InterPro" id="IPR042217">
    <property type="entry name" value="T4SS_VirB10/TrbI"/>
</dbReference>
<evidence type="ECO:0000256" key="7">
    <source>
        <dbReference type="SAM" id="Phobius"/>
    </source>
</evidence>
<feature type="region of interest" description="Disordered" evidence="6">
    <location>
        <begin position="198"/>
        <end position="218"/>
    </location>
</feature>
<dbReference type="Proteomes" id="UP000218272">
    <property type="component" value="Plasmid pSCLO_3"/>
</dbReference>
<feature type="compositionally biased region" description="Low complexity" evidence="6">
    <location>
        <begin position="98"/>
        <end position="114"/>
    </location>
</feature>
<feature type="transmembrane region" description="Helical" evidence="7">
    <location>
        <begin position="33"/>
        <end position="51"/>
    </location>
</feature>
<evidence type="ECO:0000313" key="9">
    <source>
        <dbReference type="Proteomes" id="UP000218272"/>
    </source>
</evidence>
<geneLocation type="plasmid" evidence="9">
    <name>psclo_3 dna</name>
</geneLocation>
<evidence type="ECO:0000256" key="3">
    <source>
        <dbReference type="ARBA" id="ARBA00022692"/>
    </source>
</evidence>
<accession>A0A1E1F875</accession>